<dbReference type="STRING" id="604354.TSIB_0997"/>
<dbReference type="OrthoDB" id="40462at2157"/>
<dbReference type="KEGG" id="tsi:TSIB_0997"/>
<organism evidence="4 5">
    <name type="scientific">Thermococcus sibiricus (strain DSM 12597 / MM 739)</name>
    <dbReference type="NCBI Taxonomy" id="604354"/>
    <lineage>
        <taxon>Archaea</taxon>
        <taxon>Methanobacteriati</taxon>
        <taxon>Methanobacteriota</taxon>
        <taxon>Thermococci</taxon>
        <taxon>Thermococcales</taxon>
        <taxon>Thermococcaceae</taxon>
        <taxon>Thermococcus</taxon>
    </lineage>
</organism>
<evidence type="ECO:0000313" key="5">
    <source>
        <dbReference type="Proteomes" id="UP000009079"/>
    </source>
</evidence>
<comment type="cofactor">
    <cofactor evidence="1">
        <name>Mg(2+)</name>
        <dbReference type="ChEBI" id="CHEBI:18420"/>
    </cofactor>
</comment>
<dbReference type="CDD" id="cd18880">
    <property type="entry name" value="NUDIX_ADPRase"/>
    <property type="match status" value="1"/>
</dbReference>
<dbReference type="PROSITE" id="PS51462">
    <property type="entry name" value="NUDIX"/>
    <property type="match status" value="1"/>
</dbReference>
<evidence type="ECO:0000259" key="3">
    <source>
        <dbReference type="PROSITE" id="PS51462"/>
    </source>
</evidence>
<gene>
    <name evidence="4" type="ordered locus">TSIB_0997</name>
</gene>
<evidence type="ECO:0000256" key="2">
    <source>
        <dbReference type="ARBA" id="ARBA00022801"/>
    </source>
</evidence>
<feature type="domain" description="Nudix hydrolase" evidence="3">
    <location>
        <begin position="1"/>
        <end position="142"/>
    </location>
</feature>
<dbReference type="PANTHER" id="PTHR43046">
    <property type="entry name" value="GDP-MANNOSE MANNOSYL HYDROLASE"/>
    <property type="match status" value="1"/>
</dbReference>
<dbReference type="GeneID" id="8095993"/>
<proteinExistence type="predicted"/>
<reference evidence="4 5" key="1">
    <citation type="journal article" date="2009" name="Appl. Environ. Microbiol.">
        <title>Metabolic versatility and indigenous origin of the archaeon Thermococcus sibiricus, isolated from a siberian oil reservoir, as revealed by genome analysis.</title>
        <authorList>
            <person name="Mardanov A.V."/>
            <person name="Ravin N.V."/>
            <person name="Svetlitchnyi V.A."/>
            <person name="Beletsky A.V."/>
            <person name="Miroshnichenko M.L."/>
            <person name="Bonch-Osmolovskaya E.A."/>
            <person name="Skryabin K.G."/>
        </authorList>
    </citation>
    <scope>NUCLEOTIDE SEQUENCE [LARGE SCALE GENOMIC DNA]</scope>
    <source>
        <strain evidence="5">DSM 12597 / MM 739</strain>
    </source>
</reference>
<dbReference type="SUPFAM" id="SSF55811">
    <property type="entry name" value="Nudix"/>
    <property type="match status" value="1"/>
</dbReference>
<keyword evidence="5" id="KW-1185">Reference proteome</keyword>
<evidence type="ECO:0000313" key="4">
    <source>
        <dbReference type="EMBL" id="ACS90054.1"/>
    </source>
</evidence>
<evidence type="ECO:0000256" key="1">
    <source>
        <dbReference type="ARBA" id="ARBA00001946"/>
    </source>
</evidence>
<keyword evidence="2" id="KW-0378">Hydrolase</keyword>
<dbReference type="Gene3D" id="3.90.79.10">
    <property type="entry name" value="Nucleoside Triphosphate Pyrophosphohydrolase"/>
    <property type="match status" value="1"/>
</dbReference>
<dbReference type="PRINTS" id="PR00502">
    <property type="entry name" value="NUDIXFAMILY"/>
</dbReference>
<dbReference type="RefSeq" id="WP_015849273.1">
    <property type="nucleotide sequence ID" value="NC_012883.1"/>
</dbReference>
<dbReference type="InterPro" id="IPR000086">
    <property type="entry name" value="NUDIX_hydrolase_dom"/>
</dbReference>
<dbReference type="InterPro" id="IPR020476">
    <property type="entry name" value="Nudix_hydrolase"/>
</dbReference>
<dbReference type="GO" id="GO:0016787">
    <property type="term" value="F:hydrolase activity"/>
    <property type="evidence" value="ECO:0007669"/>
    <property type="project" value="UniProtKB-KW"/>
</dbReference>
<accession>C6A359</accession>
<name>C6A359_THESM</name>
<dbReference type="PANTHER" id="PTHR43046:SF16">
    <property type="entry name" value="ADP-RIBOSE PYROPHOSPHATASE YJHB-RELATED"/>
    <property type="match status" value="1"/>
</dbReference>
<dbReference type="Proteomes" id="UP000009079">
    <property type="component" value="Chromosome"/>
</dbReference>
<protein>
    <submittedName>
        <fullName evidence="4">Putative pyrophosphatase</fullName>
    </submittedName>
</protein>
<dbReference type="AlphaFoldDB" id="C6A359"/>
<dbReference type="HOGENOM" id="CLU_037162_18_3_2"/>
<dbReference type="Pfam" id="PF00293">
    <property type="entry name" value="NUDIX"/>
    <property type="match status" value="1"/>
</dbReference>
<dbReference type="InterPro" id="IPR015797">
    <property type="entry name" value="NUDIX_hydrolase-like_dom_sf"/>
</dbReference>
<dbReference type="EMBL" id="CP001463">
    <property type="protein sequence ID" value="ACS90054.1"/>
    <property type="molecule type" value="Genomic_DNA"/>
</dbReference>
<dbReference type="eggNOG" id="arCOG01075">
    <property type="taxonomic scope" value="Archaea"/>
</dbReference>
<sequence length="155" mass="18075">MKHRIRVAAIIVRDDSILLVKHVHPETKYEWWVPPGGGVENGDNSIFDAARREVWEETGLNVNVIPEFKYIREFFDKENNTLNLEIFVEAEIISGDLTIKNVCGNGKDEDYIKSVKWISKEEVGEYEIFPEIIKEKSFWVKRQSKVTKYLGRQTS</sequence>